<gene>
    <name evidence="1" type="ORF">CA12_21070</name>
</gene>
<evidence type="ECO:0000313" key="1">
    <source>
        <dbReference type="EMBL" id="QDT16009.1"/>
    </source>
</evidence>
<name>A0A517P9F6_9PLAN</name>
<proteinExistence type="predicted"/>
<protein>
    <submittedName>
        <fullName evidence="1">Uncharacterized protein</fullName>
    </submittedName>
</protein>
<dbReference type="OrthoDB" id="370799at2"/>
<keyword evidence="2" id="KW-1185">Reference proteome</keyword>
<dbReference type="AlphaFoldDB" id="A0A517P9F6"/>
<dbReference type="RefSeq" id="WP_145358889.1">
    <property type="nucleotide sequence ID" value="NZ_CP036265.1"/>
</dbReference>
<organism evidence="1 2">
    <name type="scientific">Alienimonas californiensis</name>
    <dbReference type="NCBI Taxonomy" id="2527989"/>
    <lineage>
        <taxon>Bacteria</taxon>
        <taxon>Pseudomonadati</taxon>
        <taxon>Planctomycetota</taxon>
        <taxon>Planctomycetia</taxon>
        <taxon>Planctomycetales</taxon>
        <taxon>Planctomycetaceae</taxon>
        <taxon>Alienimonas</taxon>
    </lineage>
</organism>
<dbReference type="EMBL" id="CP036265">
    <property type="protein sequence ID" value="QDT16009.1"/>
    <property type="molecule type" value="Genomic_DNA"/>
</dbReference>
<reference evidence="1 2" key="1">
    <citation type="submission" date="2019-02" db="EMBL/GenBank/DDBJ databases">
        <title>Deep-cultivation of Planctomycetes and their phenomic and genomic characterization uncovers novel biology.</title>
        <authorList>
            <person name="Wiegand S."/>
            <person name="Jogler M."/>
            <person name="Boedeker C."/>
            <person name="Pinto D."/>
            <person name="Vollmers J."/>
            <person name="Rivas-Marin E."/>
            <person name="Kohn T."/>
            <person name="Peeters S.H."/>
            <person name="Heuer A."/>
            <person name="Rast P."/>
            <person name="Oberbeckmann S."/>
            <person name="Bunk B."/>
            <person name="Jeske O."/>
            <person name="Meyerdierks A."/>
            <person name="Storesund J.E."/>
            <person name="Kallscheuer N."/>
            <person name="Luecker S."/>
            <person name="Lage O.M."/>
            <person name="Pohl T."/>
            <person name="Merkel B.J."/>
            <person name="Hornburger P."/>
            <person name="Mueller R.-W."/>
            <person name="Bruemmer F."/>
            <person name="Labrenz M."/>
            <person name="Spormann A.M."/>
            <person name="Op den Camp H."/>
            <person name="Overmann J."/>
            <person name="Amann R."/>
            <person name="Jetten M.S.M."/>
            <person name="Mascher T."/>
            <person name="Medema M.H."/>
            <person name="Devos D.P."/>
            <person name="Kaster A.-K."/>
            <person name="Ovreas L."/>
            <person name="Rohde M."/>
            <person name="Galperin M.Y."/>
            <person name="Jogler C."/>
        </authorList>
    </citation>
    <scope>NUCLEOTIDE SEQUENCE [LARGE SCALE GENOMIC DNA]</scope>
    <source>
        <strain evidence="1 2">CA12</strain>
    </source>
</reference>
<evidence type="ECO:0000313" key="2">
    <source>
        <dbReference type="Proteomes" id="UP000318741"/>
    </source>
</evidence>
<accession>A0A517P9F6</accession>
<dbReference type="KEGG" id="acaf:CA12_21070"/>
<sequence length="188" mass="20628">MSDSTPPADQLFLALLETAPPTVAGFVRPILPPEGSGESLGDRVGETTPEGEAILPRLRETPGDRLLPERPGKPAELVKAGLLLLHGDLDASHRISQAYEGDRDADAWHALMHRLEGDYGNSGYWWRRVGAHPIFADLAQLVGEPAWDPQEFTDRLRRALRGGDEAERAAVRSVQAAEFALLLQHCER</sequence>
<dbReference type="Proteomes" id="UP000318741">
    <property type="component" value="Chromosome"/>
</dbReference>